<dbReference type="GO" id="GO:0005524">
    <property type="term" value="F:ATP binding"/>
    <property type="evidence" value="ECO:0007669"/>
    <property type="project" value="UniProtKB-KW"/>
</dbReference>
<sequence>MFGLKKQNKRVYTTTFKQYIIFLFFIVTIFSIGIVAIFVGIGRLIDSNEYKNDINKFYKAKGIIQNDYKHIDAKQVISIGGWVEILDSNKKVIHIIGKKKDKKMVYSEDELLFAVEKNLDMNKTNSSYLCSIEAFYYSNKKYYCFVKVPRDTIKIDIDKKKAMEKYIKKVVNKVSKGVLYITILAVLLILIYSAWVSNRIIKPLKEILMGISKMTEGDYGARIKFKRENEFSEIKDAFNFMAEKIQQGDIERKRNEQFKQQLFTDISHDLKTPITSIQGYSKALYDGVVEDDVKKQKYIKIIYDKSRRLTSLVENVHELAKLGNESYSMSMEYTDICELLREILAGFYFEIEEKQFDCNIDIPEQSIMHKVDKSEFTRAISNIISNCIKYNPLNTKIKIQLKKNVSNVSIIIADDGIGISNELKQTIFEAFTRGDLSRLSTGGTGLGLSIAKKIVEKHNGWIVLKGDDNYKTIFEVVLNLE</sequence>
<keyword evidence="5" id="KW-0597">Phosphoprotein</keyword>
<accession>A0AA88ZQN6</accession>
<dbReference type="PROSITE" id="PS50885">
    <property type="entry name" value="HAMP"/>
    <property type="match status" value="1"/>
</dbReference>
<evidence type="ECO:0000259" key="16">
    <source>
        <dbReference type="PROSITE" id="PS50885"/>
    </source>
</evidence>
<keyword evidence="8" id="KW-0547">Nucleotide-binding</keyword>
<dbReference type="AlphaFoldDB" id="A0AA88ZQN6"/>
<dbReference type="InterPro" id="IPR003660">
    <property type="entry name" value="HAMP_dom"/>
</dbReference>
<dbReference type="Proteomes" id="UP000030016">
    <property type="component" value="Unassembled WGS sequence"/>
</dbReference>
<comment type="subcellular location">
    <subcellularLocation>
        <location evidence="2">Cell membrane</location>
        <topology evidence="2">Multi-pass membrane protein</topology>
    </subcellularLocation>
</comment>
<dbReference type="Gene3D" id="1.10.287.130">
    <property type="match status" value="1"/>
</dbReference>
<keyword evidence="12" id="KW-0902">Two-component regulatory system</keyword>
<dbReference type="SMART" id="SM00304">
    <property type="entry name" value="HAMP"/>
    <property type="match status" value="1"/>
</dbReference>
<dbReference type="PROSITE" id="PS50109">
    <property type="entry name" value="HIS_KIN"/>
    <property type="match status" value="1"/>
</dbReference>
<keyword evidence="9 17" id="KW-0418">Kinase</keyword>
<feature type="transmembrane region" description="Helical" evidence="14">
    <location>
        <begin position="177"/>
        <end position="195"/>
    </location>
</feature>
<evidence type="ECO:0000256" key="5">
    <source>
        <dbReference type="ARBA" id="ARBA00022553"/>
    </source>
</evidence>
<evidence type="ECO:0000256" key="8">
    <source>
        <dbReference type="ARBA" id="ARBA00022741"/>
    </source>
</evidence>
<dbReference type="PRINTS" id="PR00344">
    <property type="entry name" value="BCTRLSENSOR"/>
</dbReference>
<feature type="transmembrane region" description="Helical" evidence="14">
    <location>
        <begin position="20"/>
        <end position="41"/>
    </location>
</feature>
<dbReference type="SUPFAM" id="SSF158472">
    <property type="entry name" value="HAMP domain-like"/>
    <property type="match status" value="1"/>
</dbReference>
<reference evidence="17 18" key="1">
    <citation type="submission" date="2014-01" db="EMBL/GenBank/DDBJ databases">
        <title>Plasmidome dynamics in the species complex Clostridium novyi sensu lato converts strains of independent lineages into distinctly different pathogens.</title>
        <authorList>
            <person name="Skarin H."/>
            <person name="Segerman B."/>
        </authorList>
    </citation>
    <scope>NUCLEOTIDE SEQUENCE [LARGE SCALE GENOMIC DNA]</scope>
    <source>
        <strain evidence="17 18">4570</strain>
    </source>
</reference>
<evidence type="ECO:0000256" key="4">
    <source>
        <dbReference type="ARBA" id="ARBA00022475"/>
    </source>
</evidence>
<keyword evidence="7 14" id="KW-0812">Transmembrane</keyword>
<evidence type="ECO:0000256" key="13">
    <source>
        <dbReference type="ARBA" id="ARBA00023136"/>
    </source>
</evidence>
<gene>
    <name evidence="17" type="ORF">Z969_02300</name>
</gene>
<dbReference type="CDD" id="cd06225">
    <property type="entry name" value="HAMP"/>
    <property type="match status" value="1"/>
</dbReference>
<keyword evidence="10" id="KW-0067">ATP-binding</keyword>
<dbReference type="CDD" id="cd00075">
    <property type="entry name" value="HATPase"/>
    <property type="match status" value="1"/>
</dbReference>
<dbReference type="InterPro" id="IPR036097">
    <property type="entry name" value="HisK_dim/P_sf"/>
</dbReference>
<dbReference type="EMBL" id="JDRX01000003">
    <property type="protein sequence ID" value="KGN03128.1"/>
    <property type="molecule type" value="Genomic_DNA"/>
</dbReference>
<evidence type="ECO:0000313" key="17">
    <source>
        <dbReference type="EMBL" id="KGN03128.1"/>
    </source>
</evidence>
<dbReference type="Pfam" id="PF02518">
    <property type="entry name" value="HATPase_c"/>
    <property type="match status" value="1"/>
</dbReference>
<dbReference type="InterPro" id="IPR004358">
    <property type="entry name" value="Sig_transdc_His_kin-like_C"/>
</dbReference>
<dbReference type="PANTHER" id="PTHR45528:SF1">
    <property type="entry name" value="SENSOR HISTIDINE KINASE CPXA"/>
    <property type="match status" value="1"/>
</dbReference>
<dbReference type="SMART" id="SM00387">
    <property type="entry name" value="HATPase_c"/>
    <property type="match status" value="1"/>
</dbReference>
<proteinExistence type="predicted"/>
<dbReference type="Gene3D" id="6.10.340.10">
    <property type="match status" value="1"/>
</dbReference>
<organism evidence="17 18">
    <name type="scientific">Clostridium novyi A str. 4570</name>
    <dbReference type="NCBI Taxonomy" id="1444290"/>
    <lineage>
        <taxon>Bacteria</taxon>
        <taxon>Bacillati</taxon>
        <taxon>Bacillota</taxon>
        <taxon>Clostridia</taxon>
        <taxon>Eubacteriales</taxon>
        <taxon>Clostridiaceae</taxon>
        <taxon>Clostridium</taxon>
    </lineage>
</organism>
<evidence type="ECO:0000256" key="7">
    <source>
        <dbReference type="ARBA" id="ARBA00022692"/>
    </source>
</evidence>
<protein>
    <recommendedName>
        <fullName evidence="3">histidine kinase</fullName>
        <ecNumber evidence="3">2.7.13.3</ecNumber>
    </recommendedName>
</protein>
<comment type="catalytic activity">
    <reaction evidence="1">
        <text>ATP + protein L-histidine = ADP + protein N-phospho-L-histidine.</text>
        <dbReference type="EC" id="2.7.13.3"/>
    </reaction>
</comment>
<dbReference type="GO" id="GO:0005886">
    <property type="term" value="C:plasma membrane"/>
    <property type="evidence" value="ECO:0007669"/>
    <property type="project" value="UniProtKB-SubCell"/>
</dbReference>
<dbReference type="SUPFAM" id="SSF47384">
    <property type="entry name" value="Homodimeric domain of signal transducing histidine kinase"/>
    <property type="match status" value="1"/>
</dbReference>
<comment type="caution">
    <text evidence="17">The sequence shown here is derived from an EMBL/GenBank/DDBJ whole genome shotgun (WGS) entry which is preliminary data.</text>
</comment>
<keyword evidence="11 14" id="KW-1133">Transmembrane helix</keyword>
<dbReference type="GO" id="GO:0000155">
    <property type="term" value="F:phosphorelay sensor kinase activity"/>
    <property type="evidence" value="ECO:0007669"/>
    <property type="project" value="InterPro"/>
</dbReference>
<keyword evidence="13 14" id="KW-0472">Membrane</keyword>
<evidence type="ECO:0000256" key="11">
    <source>
        <dbReference type="ARBA" id="ARBA00022989"/>
    </source>
</evidence>
<evidence type="ECO:0000313" key="18">
    <source>
        <dbReference type="Proteomes" id="UP000030016"/>
    </source>
</evidence>
<dbReference type="RefSeq" id="WP_039248767.1">
    <property type="nucleotide sequence ID" value="NZ_JDRX01000003.1"/>
</dbReference>
<evidence type="ECO:0000256" key="14">
    <source>
        <dbReference type="SAM" id="Phobius"/>
    </source>
</evidence>
<evidence type="ECO:0000259" key="15">
    <source>
        <dbReference type="PROSITE" id="PS50109"/>
    </source>
</evidence>
<evidence type="ECO:0000256" key="6">
    <source>
        <dbReference type="ARBA" id="ARBA00022679"/>
    </source>
</evidence>
<evidence type="ECO:0000256" key="1">
    <source>
        <dbReference type="ARBA" id="ARBA00000085"/>
    </source>
</evidence>
<dbReference type="InterPro" id="IPR050398">
    <property type="entry name" value="HssS/ArlS-like"/>
</dbReference>
<dbReference type="SMART" id="SM00388">
    <property type="entry name" value="HisKA"/>
    <property type="match status" value="1"/>
</dbReference>
<evidence type="ECO:0000256" key="9">
    <source>
        <dbReference type="ARBA" id="ARBA00022777"/>
    </source>
</evidence>
<dbReference type="SUPFAM" id="SSF55874">
    <property type="entry name" value="ATPase domain of HSP90 chaperone/DNA topoisomerase II/histidine kinase"/>
    <property type="match status" value="1"/>
</dbReference>
<evidence type="ECO:0000256" key="10">
    <source>
        <dbReference type="ARBA" id="ARBA00022840"/>
    </source>
</evidence>
<name>A0AA88ZQN6_CLONO</name>
<dbReference type="FunFam" id="1.10.287.130:FF:000001">
    <property type="entry name" value="Two-component sensor histidine kinase"/>
    <property type="match status" value="1"/>
</dbReference>
<dbReference type="InterPro" id="IPR036890">
    <property type="entry name" value="HATPase_C_sf"/>
</dbReference>
<dbReference type="CDD" id="cd00082">
    <property type="entry name" value="HisKA"/>
    <property type="match status" value="1"/>
</dbReference>
<dbReference type="Pfam" id="PF00672">
    <property type="entry name" value="HAMP"/>
    <property type="match status" value="1"/>
</dbReference>
<dbReference type="Pfam" id="PF00512">
    <property type="entry name" value="HisKA"/>
    <property type="match status" value="1"/>
</dbReference>
<keyword evidence="4" id="KW-1003">Cell membrane</keyword>
<feature type="domain" description="Histidine kinase" evidence="15">
    <location>
        <begin position="265"/>
        <end position="481"/>
    </location>
</feature>
<feature type="domain" description="HAMP" evidence="16">
    <location>
        <begin position="198"/>
        <end position="250"/>
    </location>
</feature>
<dbReference type="EC" id="2.7.13.3" evidence="3"/>
<dbReference type="InterPro" id="IPR003661">
    <property type="entry name" value="HisK_dim/P_dom"/>
</dbReference>
<dbReference type="InterPro" id="IPR005467">
    <property type="entry name" value="His_kinase_dom"/>
</dbReference>
<evidence type="ECO:0000256" key="3">
    <source>
        <dbReference type="ARBA" id="ARBA00012438"/>
    </source>
</evidence>
<evidence type="ECO:0000256" key="2">
    <source>
        <dbReference type="ARBA" id="ARBA00004651"/>
    </source>
</evidence>
<evidence type="ECO:0000256" key="12">
    <source>
        <dbReference type="ARBA" id="ARBA00023012"/>
    </source>
</evidence>
<keyword evidence="6" id="KW-0808">Transferase</keyword>
<dbReference type="PANTHER" id="PTHR45528">
    <property type="entry name" value="SENSOR HISTIDINE KINASE CPXA"/>
    <property type="match status" value="1"/>
</dbReference>
<dbReference type="Gene3D" id="3.30.565.10">
    <property type="entry name" value="Histidine kinase-like ATPase, C-terminal domain"/>
    <property type="match status" value="1"/>
</dbReference>
<dbReference type="InterPro" id="IPR003594">
    <property type="entry name" value="HATPase_dom"/>
</dbReference>